<dbReference type="AlphaFoldDB" id="A0A2P2E5Q4"/>
<feature type="domain" description="MlaB-like STAS" evidence="1">
    <location>
        <begin position="5"/>
        <end position="78"/>
    </location>
</feature>
<protein>
    <recommendedName>
        <fullName evidence="1">MlaB-like STAS domain-containing protein</fullName>
    </recommendedName>
</protein>
<dbReference type="RefSeq" id="WP_108983281.1">
    <property type="nucleotide sequence ID" value="NZ_BFBR01000001.1"/>
</dbReference>
<sequence length="92" mass="9643">MTVYHLPANLDTRTAPQVHAALNGLEDQPVSLDGSQVESLGGQCLQILLAAHAAWTHRNLAFAIQSPSEALCAQWAAFGAPADLLSPLGDTP</sequence>
<keyword evidence="3" id="KW-1185">Reference proteome</keyword>
<evidence type="ECO:0000259" key="1">
    <source>
        <dbReference type="Pfam" id="PF13466"/>
    </source>
</evidence>
<reference evidence="2 3" key="1">
    <citation type="journal article" date="2018" name="Genome Announc.">
        <title>Draft Genome Sequence of "Candidatus Phycosocius bacilliformis," an Alphaproteobacterial Ectosymbiont of the Hydrocarbon-Producing Green Alga Botryococcus braunii.</title>
        <authorList>
            <person name="Tanabe Y."/>
            <person name="Yamaguchi H."/>
            <person name="Watanabe M.M."/>
        </authorList>
    </citation>
    <scope>NUCLEOTIDE SEQUENCE [LARGE SCALE GENOMIC DNA]</scope>
    <source>
        <strain evidence="2 3">BOTRYCO-2</strain>
    </source>
</reference>
<name>A0A2P2E5Q4_9PROT</name>
<evidence type="ECO:0000313" key="2">
    <source>
        <dbReference type="EMBL" id="GBF56388.1"/>
    </source>
</evidence>
<dbReference type="SUPFAM" id="SSF52091">
    <property type="entry name" value="SpoIIaa-like"/>
    <property type="match status" value="1"/>
</dbReference>
<comment type="caution">
    <text evidence="2">The sequence shown here is derived from an EMBL/GenBank/DDBJ whole genome shotgun (WGS) entry which is preliminary data.</text>
</comment>
<gene>
    <name evidence="2" type="ORF">PbB2_00043</name>
</gene>
<dbReference type="InterPro" id="IPR036513">
    <property type="entry name" value="STAS_dom_sf"/>
</dbReference>
<organism evidence="2 3">
    <name type="scientific">Candidatus Phycosocius bacilliformis</name>
    <dbReference type="NCBI Taxonomy" id="1445552"/>
    <lineage>
        <taxon>Bacteria</taxon>
        <taxon>Pseudomonadati</taxon>
        <taxon>Pseudomonadota</taxon>
        <taxon>Alphaproteobacteria</taxon>
        <taxon>Caulobacterales</taxon>
        <taxon>Caulobacterales incertae sedis</taxon>
        <taxon>Candidatus Phycosocius</taxon>
    </lineage>
</organism>
<evidence type="ECO:0000313" key="3">
    <source>
        <dbReference type="Proteomes" id="UP000245086"/>
    </source>
</evidence>
<dbReference type="OrthoDB" id="7280289at2"/>
<proteinExistence type="predicted"/>
<dbReference type="EMBL" id="BFBR01000001">
    <property type="protein sequence ID" value="GBF56388.1"/>
    <property type="molecule type" value="Genomic_DNA"/>
</dbReference>
<dbReference type="Gene3D" id="3.30.750.24">
    <property type="entry name" value="STAS domain"/>
    <property type="match status" value="1"/>
</dbReference>
<dbReference type="InterPro" id="IPR058548">
    <property type="entry name" value="MlaB-like_STAS"/>
</dbReference>
<accession>A0A2P2E5Q4</accession>
<dbReference type="Proteomes" id="UP000245086">
    <property type="component" value="Unassembled WGS sequence"/>
</dbReference>
<dbReference type="Pfam" id="PF13466">
    <property type="entry name" value="STAS_2"/>
    <property type="match status" value="1"/>
</dbReference>